<evidence type="ECO:0000313" key="3">
    <source>
        <dbReference type="Proteomes" id="UP000256970"/>
    </source>
</evidence>
<feature type="compositionally biased region" description="Low complexity" evidence="1">
    <location>
        <begin position="24"/>
        <end position="46"/>
    </location>
</feature>
<sequence>MGTAWARSPKVKAPPDNLCGGMVTTRSSTSTAAASDNNSSSSTMSDQAPAISFNTGRARQAVAEWLKANGEQTLLGLGTVFMWSAAAHAAYLAVVPEPLRVSVAKRNQRLWKRMALGSLLGVALYDGLHSAVLTGQQQQQAAEAKRIRAELQRYTDPAA</sequence>
<reference evidence="2 3" key="1">
    <citation type="submission" date="2016-10" db="EMBL/GenBank/DDBJ databases">
        <authorList>
            <person name="Cai Z."/>
        </authorList>
    </citation>
    <scope>NUCLEOTIDE SEQUENCE [LARGE SCALE GENOMIC DNA]</scope>
</reference>
<evidence type="ECO:0000313" key="2">
    <source>
        <dbReference type="EMBL" id="SZX74907.1"/>
    </source>
</evidence>
<gene>
    <name evidence="2" type="ORF">BQ4739_LOCUS15225</name>
</gene>
<name>A0A383WBA6_TETOB</name>
<proteinExistence type="predicted"/>
<keyword evidence="3" id="KW-1185">Reference proteome</keyword>
<accession>A0A383WBA6</accession>
<organism evidence="2 3">
    <name type="scientific">Tetradesmus obliquus</name>
    <name type="common">Green alga</name>
    <name type="synonym">Acutodesmus obliquus</name>
    <dbReference type="NCBI Taxonomy" id="3088"/>
    <lineage>
        <taxon>Eukaryota</taxon>
        <taxon>Viridiplantae</taxon>
        <taxon>Chlorophyta</taxon>
        <taxon>core chlorophytes</taxon>
        <taxon>Chlorophyceae</taxon>
        <taxon>CS clade</taxon>
        <taxon>Sphaeropleales</taxon>
        <taxon>Scenedesmaceae</taxon>
        <taxon>Tetradesmus</taxon>
    </lineage>
</organism>
<feature type="region of interest" description="Disordered" evidence="1">
    <location>
        <begin position="1"/>
        <end position="48"/>
    </location>
</feature>
<protein>
    <submittedName>
        <fullName evidence="2">Uncharacterized protein</fullName>
    </submittedName>
</protein>
<dbReference type="Proteomes" id="UP000256970">
    <property type="component" value="Unassembled WGS sequence"/>
</dbReference>
<evidence type="ECO:0000256" key="1">
    <source>
        <dbReference type="SAM" id="MobiDB-lite"/>
    </source>
</evidence>
<dbReference type="EMBL" id="FNXT01001221">
    <property type="protein sequence ID" value="SZX74907.1"/>
    <property type="molecule type" value="Genomic_DNA"/>
</dbReference>
<dbReference type="AlphaFoldDB" id="A0A383WBA6"/>